<organism evidence="9 10">
    <name type="scientific">Saccharothrix xinjiangensis</name>
    <dbReference type="NCBI Taxonomy" id="204798"/>
    <lineage>
        <taxon>Bacteria</taxon>
        <taxon>Bacillati</taxon>
        <taxon>Actinomycetota</taxon>
        <taxon>Actinomycetes</taxon>
        <taxon>Pseudonocardiales</taxon>
        <taxon>Pseudonocardiaceae</taxon>
        <taxon>Saccharothrix</taxon>
    </lineage>
</organism>
<dbReference type="SMART" id="SM01294">
    <property type="entry name" value="PKS_PP_betabranch"/>
    <property type="match status" value="1"/>
</dbReference>
<dbReference type="PROSITE" id="PS50075">
    <property type="entry name" value="CARRIER"/>
    <property type="match status" value="3"/>
</dbReference>
<dbReference type="PANTHER" id="PTHR43775">
    <property type="entry name" value="FATTY ACID SYNTHASE"/>
    <property type="match status" value="1"/>
</dbReference>
<gene>
    <name evidence="9" type="ORF">ACFPFM_33490</name>
</gene>
<dbReference type="InterPro" id="IPR016036">
    <property type="entry name" value="Malonyl_transacylase_ACP-bd"/>
</dbReference>
<evidence type="ECO:0000259" key="8">
    <source>
        <dbReference type="PROSITE" id="PS52019"/>
    </source>
</evidence>
<dbReference type="InterPro" id="IPR016035">
    <property type="entry name" value="Acyl_Trfase/lysoPLipase"/>
</dbReference>
<dbReference type="Pfam" id="PF00698">
    <property type="entry name" value="Acyl_transf_1"/>
    <property type="match status" value="2"/>
</dbReference>
<evidence type="ECO:0000259" key="6">
    <source>
        <dbReference type="PROSITE" id="PS50075"/>
    </source>
</evidence>
<feature type="domain" description="Carrier" evidence="6">
    <location>
        <begin position="3685"/>
        <end position="3763"/>
    </location>
</feature>
<dbReference type="InterPro" id="IPR020806">
    <property type="entry name" value="PKS_PP-bd"/>
</dbReference>
<dbReference type="Pfam" id="PF21089">
    <property type="entry name" value="PKS_DH_N"/>
    <property type="match status" value="1"/>
</dbReference>
<evidence type="ECO:0000256" key="3">
    <source>
        <dbReference type="ARBA" id="ARBA00022679"/>
    </source>
</evidence>
<feature type="domain" description="Ketosynthase family 3 (KS3)" evidence="7">
    <location>
        <begin position="4"/>
        <end position="404"/>
    </location>
</feature>
<keyword evidence="3" id="KW-0808">Transferase</keyword>
<feature type="domain" description="Ketosynthase family 3 (KS3)" evidence="7">
    <location>
        <begin position="786"/>
        <end position="1191"/>
    </location>
</feature>
<dbReference type="Gene3D" id="3.10.129.110">
    <property type="entry name" value="Polyketide synthase dehydratase"/>
    <property type="match status" value="1"/>
</dbReference>
<dbReference type="InterPro" id="IPR032821">
    <property type="entry name" value="PKS_assoc"/>
</dbReference>
<dbReference type="InterPro" id="IPR049551">
    <property type="entry name" value="PKS_DH_C"/>
</dbReference>
<dbReference type="CDD" id="cd00833">
    <property type="entry name" value="PKS"/>
    <property type="match status" value="3"/>
</dbReference>
<protein>
    <submittedName>
        <fullName evidence="9">SDR family NAD(P)-dependent oxidoreductase</fullName>
    </submittedName>
</protein>
<dbReference type="InterPro" id="IPR036736">
    <property type="entry name" value="ACP-like_sf"/>
</dbReference>
<dbReference type="PANTHER" id="PTHR43775:SF51">
    <property type="entry name" value="INACTIVE PHENOLPHTHIOCEROL SYNTHESIS POLYKETIDE SYNTHASE TYPE I PKS1-RELATED"/>
    <property type="match status" value="1"/>
</dbReference>
<dbReference type="Pfam" id="PF00109">
    <property type="entry name" value="ketoacyl-synt"/>
    <property type="match status" value="3"/>
</dbReference>
<dbReference type="Proteomes" id="UP001595833">
    <property type="component" value="Unassembled WGS sequence"/>
</dbReference>
<dbReference type="CDD" id="cd08952">
    <property type="entry name" value="KR_1_SDR_x"/>
    <property type="match status" value="1"/>
</dbReference>
<dbReference type="InterPro" id="IPR049552">
    <property type="entry name" value="PKS_DH_N"/>
</dbReference>
<dbReference type="Pfam" id="PF08659">
    <property type="entry name" value="KR"/>
    <property type="match status" value="2"/>
</dbReference>
<dbReference type="PROSITE" id="PS52004">
    <property type="entry name" value="KS3_2"/>
    <property type="match status" value="3"/>
</dbReference>
<dbReference type="InterPro" id="IPR006162">
    <property type="entry name" value="Ppantetheine_attach_site"/>
</dbReference>
<proteinExistence type="predicted"/>
<evidence type="ECO:0000313" key="10">
    <source>
        <dbReference type="Proteomes" id="UP001595833"/>
    </source>
</evidence>
<evidence type="ECO:0000259" key="7">
    <source>
        <dbReference type="PROSITE" id="PS52004"/>
    </source>
</evidence>
<feature type="domain" description="PKS/mFAS DH" evidence="8">
    <location>
        <begin position="3026"/>
        <end position="3284"/>
    </location>
</feature>
<dbReference type="SMART" id="SM00827">
    <property type="entry name" value="PKS_AT"/>
    <property type="match status" value="2"/>
</dbReference>
<comment type="caution">
    <text evidence="9">The sequence shown here is derived from an EMBL/GenBank/DDBJ whole genome shotgun (WGS) entry which is preliminary data.</text>
</comment>
<dbReference type="Pfam" id="PF14765">
    <property type="entry name" value="PS-DH"/>
    <property type="match status" value="1"/>
</dbReference>
<dbReference type="InterPro" id="IPR001227">
    <property type="entry name" value="Ac_transferase_dom_sf"/>
</dbReference>
<dbReference type="InterPro" id="IPR020841">
    <property type="entry name" value="PKS_Beta-ketoAc_synthase_dom"/>
</dbReference>
<reference evidence="10" key="1">
    <citation type="journal article" date="2019" name="Int. J. Syst. Evol. Microbiol.">
        <title>The Global Catalogue of Microorganisms (GCM) 10K type strain sequencing project: providing services to taxonomists for standard genome sequencing and annotation.</title>
        <authorList>
            <consortium name="The Broad Institute Genomics Platform"/>
            <consortium name="The Broad Institute Genome Sequencing Center for Infectious Disease"/>
            <person name="Wu L."/>
            <person name="Ma J."/>
        </authorList>
    </citation>
    <scope>NUCLEOTIDE SEQUENCE [LARGE SCALE GENOMIC DNA]</scope>
    <source>
        <strain evidence="10">KCTC 12848</strain>
    </source>
</reference>
<name>A0ABV9Y7I4_9PSEU</name>
<dbReference type="InterPro" id="IPR018201">
    <property type="entry name" value="Ketoacyl_synth_AS"/>
</dbReference>
<dbReference type="InterPro" id="IPR050091">
    <property type="entry name" value="PKS_NRPS_Biosynth_Enz"/>
</dbReference>
<dbReference type="CDD" id="cd08956">
    <property type="entry name" value="KR_3_FAS_SDR_x"/>
    <property type="match status" value="1"/>
</dbReference>
<dbReference type="SMART" id="SM00826">
    <property type="entry name" value="PKS_DH"/>
    <property type="match status" value="1"/>
</dbReference>
<evidence type="ECO:0000256" key="2">
    <source>
        <dbReference type="ARBA" id="ARBA00022553"/>
    </source>
</evidence>
<dbReference type="InterPro" id="IPR036291">
    <property type="entry name" value="NAD(P)-bd_dom_sf"/>
</dbReference>
<dbReference type="SMART" id="SM00825">
    <property type="entry name" value="PKS_KS"/>
    <property type="match status" value="3"/>
</dbReference>
<feature type="domain" description="Ketosynthase family 3 (KS3)" evidence="7">
    <location>
        <begin position="2161"/>
        <end position="2569"/>
    </location>
</feature>
<dbReference type="InterPro" id="IPR020807">
    <property type="entry name" value="PKS_DH"/>
</dbReference>
<dbReference type="Pfam" id="PF02801">
    <property type="entry name" value="Ketoacyl-synt_C"/>
    <property type="match status" value="3"/>
</dbReference>
<evidence type="ECO:0000256" key="1">
    <source>
        <dbReference type="ARBA" id="ARBA00022450"/>
    </source>
</evidence>
<dbReference type="SUPFAM" id="SSF55048">
    <property type="entry name" value="Probable ACP-binding domain of malonyl-CoA ACP transacylase"/>
    <property type="match status" value="2"/>
</dbReference>
<dbReference type="InterPro" id="IPR014030">
    <property type="entry name" value="Ketoacyl_synth_N"/>
</dbReference>
<evidence type="ECO:0000256" key="4">
    <source>
        <dbReference type="ARBA" id="ARBA00023315"/>
    </source>
</evidence>
<feature type="active site" description="Proton donor; for dehydratase activity" evidence="5">
    <location>
        <position position="3210"/>
    </location>
</feature>
<dbReference type="Pfam" id="PF16197">
    <property type="entry name" value="KAsynt_C_assoc"/>
    <property type="match status" value="3"/>
</dbReference>
<dbReference type="SUPFAM" id="SSF52151">
    <property type="entry name" value="FabD/lysophospholipase-like"/>
    <property type="match status" value="3"/>
</dbReference>
<dbReference type="EMBL" id="JBHSJB010000033">
    <property type="protein sequence ID" value="MFC5058650.1"/>
    <property type="molecule type" value="Genomic_DNA"/>
</dbReference>
<evidence type="ECO:0000256" key="5">
    <source>
        <dbReference type="PROSITE-ProRule" id="PRU01363"/>
    </source>
</evidence>
<dbReference type="Gene3D" id="3.30.70.3290">
    <property type="match status" value="3"/>
</dbReference>
<dbReference type="Pfam" id="PF00550">
    <property type="entry name" value="PP-binding"/>
    <property type="match status" value="3"/>
</dbReference>
<dbReference type="InterPro" id="IPR014031">
    <property type="entry name" value="Ketoacyl_synth_C"/>
</dbReference>
<dbReference type="Gene3D" id="3.40.366.10">
    <property type="entry name" value="Malonyl-Coenzyme A Acyl Carrier Protein, domain 2"/>
    <property type="match status" value="3"/>
</dbReference>
<dbReference type="InterPro" id="IPR057326">
    <property type="entry name" value="KR_dom"/>
</dbReference>
<dbReference type="PROSITE" id="PS52019">
    <property type="entry name" value="PKS_MFAS_DH"/>
    <property type="match status" value="1"/>
</dbReference>
<dbReference type="InterPro" id="IPR042104">
    <property type="entry name" value="PKS_dehydratase_sf"/>
</dbReference>
<feature type="domain" description="Carrier" evidence="6">
    <location>
        <begin position="695"/>
        <end position="771"/>
    </location>
</feature>
<dbReference type="SMART" id="SM00822">
    <property type="entry name" value="PKS_KR"/>
    <property type="match status" value="2"/>
</dbReference>
<dbReference type="InterPro" id="IPR049900">
    <property type="entry name" value="PKS_mFAS_DH"/>
</dbReference>
<dbReference type="InterPro" id="IPR009081">
    <property type="entry name" value="PP-bd_ACP"/>
</dbReference>
<keyword evidence="10" id="KW-1185">Reference proteome</keyword>
<keyword evidence="1" id="KW-0596">Phosphopantetheine</keyword>
<dbReference type="InterPro" id="IPR014043">
    <property type="entry name" value="Acyl_transferase_dom"/>
</dbReference>
<dbReference type="SUPFAM" id="SSF53901">
    <property type="entry name" value="Thiolase-like"/>
    <property type="match status" value="3"/>
</dbReference>
<dbReference type="InterPro" id="IPR016039">
    <property type="entry name" value="Thiolase-like"/>
</dbReference>
<dbReference type="SUPFAM" id="SSF51735">
    <property type="entry name" value="NAD(P)-binding Rossmann-fold domains"/>
    <property type="match status" value="4"/>
</dbReference>
<dbReference type="InterPro" id="IPR013968">
    <property type="entry name" value="PKS_KR"/>
</dbReference>
<feature type="region of interest" description="N-terminal hotdog fold" evidence="5">
    <location>
        <begin position="3026"/>
        <end position="3140"/>
    </location>
</feature>
<dbReference type="Gene3D" id="3.40.47.10">
    <property type="match status" value="3"/>
</dbReference>
<dbReference type="RefSeq" id="WP_344038810.1">
    <property type="nucleotide sequence ID" value="NZ_BAAAKE010000013.1"/>
</dbReference>
<keyword evidence="2" id="KW-0597">Phosphoprotein</keyword>
<dbReference type="PROSITE" id="PS00012">
    <property type="entry name" value="PHOSPHOPANTETHEINE"/>
    <property type="match status" value="2"/>
</dbReference>
<dbReference type="SMART" id="SM00823">
    <property type="entry name" value="PKS_PP"/>
    <property type="match status" value="3"/>
</dbReference>
<evidence type="ECO:0000313" key="9">
    <source>
        <dbReference type="EMBL" id="MFC5058650.1"/>
    </source>
</evidence>
<sequence length="3840" mass="399953">MPNTHAVAVVGMSCRLPGAPDLDGFWSLLRDGRHSIGVAPDGSVRGALDDVTAFDADFFGMSAQEAAATDPGQRLVLELGWEAIEDAGVAPDRLAGTATGVFVGLTNDDFPALVRDAGAVTGHTAAGLNRAVAANRLSYFLGLRGPSFTVDSAQSSSLVAVHVAVESLVRGECATAIAAGVNLVLDPGSTEQMRRMGVLSPDGRCYTFDERANGYVRGEGGAAVVLKRLADAEADGDRIYAVIRGSAVNNDGGGPSLTTPSQDAQEAVLRQAYERARVDPADVRYVELHGTGTPAGDPVEAAALGAVLGAVEGRSEPLRVGSVKTNIGHLEGAAGIAGLVKAALCVHHGEVPPSLNFRAANHRIPLPELGLRVQTDVAELAGPRLVGVSAFGMGGTNAHVVLAGATRAEPGERADLPVVPLVLSAKSVESLTEQRDRLWARLRGSDVNLTDVGYTLATTRTVFAHRAVLLGDEEFAGPPVTGGTAWVFPDTGTWPAEVIEALVALFPVFAARWEECGRALGLLGVEDRAVRWAAAVSLAALWRSWGAEPDAVVGCPIAVAVVTGAMSLEEGALAVAEDGTGGPAAAGVPSAPGPAVVSRLAAEGVRTFLEMSAAPVWAGEIGQDSCLLPLGGDPVRAAAQVWVRGGEVRWSVLFEGTGARRVRLPGYAFQRTSHGLGTRRAARADAGLRGLTGPELRHRLRVLVADAVAGVRGAAPALDFEVTFGEQGLDSIAAADLRAGLGDLVGLELPETLVYDWPTPAALVEHLARTLSGEVVRPPVAVERTGGPIAVVGMGCRLPGGVSTPDELWELLVSERDAVGAFPSDRGWDSGAVGGFLHDAGEFDAGFFGISPREAVAMDPQQRLLLEVAWEAVERAGVDPRSLRGSNTGVYLGLMAQEYGPRLHEADPDGEGYLLTGTSVSVASGRLSYVLGLEGPAITVDTACSSSLVALHLAVRALRSGECDVALAGGATVMAEPGIFVEFARQGGLAADGRCKAFSDDADGTGWAEGVGVLMLMRLPDALRQGREVLAVVRGSAVNQDGASNGLTAPNGPSQERVIRAALDDAGLTTSDVDAVEAHGTGTRLGDPIEAQALLATYGQRDRPVWLGSLKSNIGHAQAAAGVAGVIKMVLALRNGVLPRTLHVDRPTSVVDWSSGSVELLRSARKWTGARRAAVSSFGISGTNAHVVLEMAQTPAVRTGTRPHVLPWVLSGHTARALDGQRDRLTEWVRDQDSLDVGSRLATARATLPHRAVGFSGPDFDVRGDGVLATGRTAFVFPGQGAQWAGMAAALLDTEPVFATRLAECAEALQPHVPWPVMDALRGGGADRADVVQPLSFAVMVSLAEVWRAWGVVPGAVVGHSQGEVAAAVVAGVLSLEDGARVVAARSRLITAALAGRGGMAAVELAEDRVTGLIAPWAPRLAIAVVNGPGSTVVAGDPAALRELVEQCARQDVRARVVAVDYASHTDQVDVVREDLLRALEGIEPLAGSPVYSTVDAAVRAGEDFGAEYWFRNLREPVRFHETMRRMMHDGFTTFVEVSSHPVLVPAVEQTAERTLPDQAVCVVGSIRRDDGGVDRLARSAAEGWVRGLGVDWSRFYAGSGAAAVDLPTYAFQRTRYWRRSARAAAAPDGLRYGVEWRPWNCPATTASGPWVVLADEDDRADLLMAKLGADAVRLPLRAERLAGAVTEGAVVVALLPDGSATAVELVRAVAGLAVDCRLWVVTRDARVQAIGRIAQLELPDRWGGVVELPADPDERVVDLLVSALANTHEREVAISPDGARVRRVVRAPGGARRGRRPSGTALVTGGTGALGSRVARWLAGAGADHLVLLSRRGGEAPGAPELRAEIEALGAAVTFAACDVTCRDDLAAVLAEHRPRLLFHAAGVLADGTLATLTPDDLAVASAPKSDAARHLHELTQGMDLDAFVLFSSITGVWGNAGQAAYAAANAELDQLAEQRRAAGLPATSIAWGPWAGAGMAHGAGQRTFLEQGVVPLDPAVAMSALAAAFDRDDTCVTIADVDWPRFLQTRAGQTAAFEDFHPADQPARPESRLAESLAGLTDAERRRRVLDLVRTEATAVLRLDPGAPVPADVAFRASGFDSLTAVELRTRLRAATGLPLPTTAVFDHPTPVALAEHLLAGIGATAPVVTAPVASSPVTTGRGGPIAVVGMGCRLPGGVSAPDELWELLVSERDAVGAFPSDRGWDAEGAGGFLYDAGEFDAGFFGISPREAVAMDPQQRLLLEVAWEAVERAGVDPRSLRGSNTGVYVGMTHQDYGARMHEADPDQEGHVLTGTSVSVASGRLSYVLGLEGPAITVDTACSSSLVALHLAVRALRSGECDAALAGGATVMAEPGIFVEFARQGGLAADGRCKAFSDDADGTGWAEGVGVLMLMRLADAVEQGRQVLAVVRGSAVNQDGASNGLTAPNGPSQERVIRAALDDAGLTTSDVDAVEAHGTGTKLGDPIEAQAILATYGQRDRPVWLGSLKSNIGHAQAAAGVAGVIKMVLALRNGVLPRTLHVDRPTSVVDWSSGSVELLRSARKWRDQDGPRRAGVSAFGVSGTNAHVVLEEAPEPATRTAPRRLLPVVPWVLSGHTEKALADRKSGLAAHLDADVDAHDVGRSLAVSRGGGRHREVVLVRDTARGIEALGAARSGAISGEALADPSLGLLFTGQGSQRAGMASELYEELPVFARALDEVAEWCDPLLDRSLRTVLFAAPGTPEADLLDRTEYAQPALFAVEVATARLLGHWGVRPEVVLGHSVGEIAAAHVAGVFDLRDACALIAARGRLMQAMPEGGVMIALAAGEDEVAAKLAGREHELSLAAVNAPGAVVISGRADAAEAVAREFPSRSVRRLKVSHAFHSPDVDGMLGEFRAVAERLDYRPAEIAVVSNVTGRIAGRAELSRADYWVRHVREPVRFHAGVRAAFAHGVSTFVETGPAPVLSGLVSRCLDDCPDVVAVPAHRPGTPATSTALAAVATAYVRGAPVDWAAVFDGTGDGVADLPTTPFQRQRYWAPARRARRDRAEHPFLTTTTTLADGSRLCLGALALSTHPWLADHAVGGAILVPGTAVVEMAAFAAASAGAPRIAELTLEAPLVVPGEGGVRLQVVVDAQRELTVHSGTGDDWVRHAVARVEPGAAEPADTRWAEVWPPPGAHAAEPDSLYRRFAAAGYDYGPAFTGVAGLWHTADEVFAEVSPRQGDSHLVHPAVLDAALQPWFDLIGDAPLLPFGWEGVTLNGGSEGPLRVRVRRTGPSAVSLTAVDRESRLVCAVDSVVLLPHRANVPPLYEVTWSATGLSGGGATDVLVAPRCPEVDAGRVREAVAEVFARLREWLEAPRHDARLVVVTERAVSVAGEDVVDLAGAAVWGLVRSAQTEHPGRIVLADHDGTEASLALLSSELPDQVALREGVALVPSLAVAPAAPATPVDPGGTAVISGGTGALGSAVARHLVTEHGVRDLVLLSRTGGGESLVADLAALGADASVVRCDAADRAGLAEVLAAVRKPVTTVVHAAGVVEDGPVTTADPAALDRVLLPKVDGAFNLHELTADSPVSTFVLFSAAGGIVGNAGQSFYSAANAALDALACRRAVAGLPAVSLAWGVWGDGMASRLAAPDLHRLSRSGFVPLTTGEGLALFDAAARGQRPVVVAARLDLAALRRSAVAGEPAPWLLRELAGTTTRRPATAVPTDVRDLERLVRAEASASLGHGDPLAVAAGAEFRGAGFDSLSAVELRNRLAAITGLRLPSTVVFDHSTPRALARHLADLLGGRDHELAGDEALRTADALAAAVAGMSGTDIRRDVLARRLREVLLELDHARPEEEHVADRLAGASDDELFAFIDEQL</sequence>
<feature type="active site" description="Proton acceptor; for dehydratase activity" evidence="5">
    <location>
        <position position="3057"/>
    </location>
</feature>
<dbReference type="Gene3D" id="1.10.1200.10">
    <property type="entry name" value="ACP-like"/>
    <property type="match status" value="3"/>
</dbReference>
<dbReference type="SUPFAM" id="SSF47336">
    <property type="entry name" value="ACP-like"/>
    <property type="match status" value="3"/>
</dbReference>
<feature type="region of interest" description="C-terminal hotdog fold" evidence="5">
    <location>
        <begin position="3154"/>
        <end position="3284"/>
    </location>
</feature>
<dbReference type="Gene3D" id="3.40.50.720">
    <property type="entry name" value="NAD(P)-binding Rossmann-like Domain"/>
    <property type="match status" value="2"/>
</dbReference>
<keyword evidence="4" id="KW-0012">Acyltransferase</keyword>
<accession>A0ABV9Y7I4</accession>
<dbReference type="PROSITE" id="PS00606">
    <property type="entry name" value="KS3_1"/>
    <property type="match status" value="2"/>
</dbReference>
<feature type="domain" description="Carrier" evidence="6">
    <location>
        <begin position="2065"/>
        <end position="2140"/>
    </location>
</feature>